<organism evidence="1 2">
    <name type="scientific">Fusarium torreyae</name>
    <dbReference type="NCBI Taxonomy" id="1237075"/>
    <lineage>
        <taxon>Eukaryota</taxon>
        <taxon>Fungi</taxon>
        <taxon>Dikarya</taxon>
        <taxon>Ascomycota</taxon>
        <taxon>Pezizomycotina</taxon>
        <taxon>Sordariomycetes</taxon>
        <taxon>Hypocreomycetidae</taxon>
        <taxon>Hypocreales</taxon>
        <taxon>Nectriaceae</taxon>
        <taxon>Fusarium</taxon>
    </lineage>
</organism>
<gene>
    <name evidence="1" type="ORF">NW762_013652</name>
</gene>
<keyword evidence="2" id="KW-1185">Reference proteome</keyword>
<accession>A0A9W8RLN2</accession>
<dbReference type="EMBL" id="JAOQAZ010000043">
    <property type="protein sequence ID" value="KAJ4246301.1"/>
    <property type="molecule type" value="Genomic_DNA"/>
</dbReference>
<proteinExistence type="predicted"/>
<reference evidence="1" key="1">
    <citation type="submission" date="2022-09" db="EMBL/GenBank/DDBJ databases">
        <title>Fusarium specimens isolated from Avocado Roots.</title>
        <authorList>
            <person name="Stajich J."/>
            <person name="Roper C."/>
            <person name="Heimlech-Rivalta G."/>
        </authorList>
    </citation>
    <scope>NUCLEOTIDE SEQUENCE</scope>
    <source>
        <strain evidence="1">CF00136</strain>
    </source>
</reference>
<sequence length="149" mass="17028">MLSAASSATASPARPLPSISYDVQIPPRQLAEELMAALEFWDKLFPHGMDRLKVEHPTEPDMRQNWKIRDKTDCTSVFDQLEKAKGCYSSVNKGFKSKFRHVYRKLADNAEPFIGATKLIPNNEYVTPVLGAVQVLLELKRQQKYEKKF</sequence>
<evidence type="ECO:0000313" key="1">
    <source>
        <dbReference type="EMBL" id="KAJ4246301.1"/>
    </source>
</evidence>
<comment type="caution">
    <text evidence="1">The sequence shown here is derived from an EMBL/GenBank/DDBJ whole genome shotgun (WGS) entry which is preliminary data.</text>
</comment>
<name>A0A9W8RLN2_9HYPO</name>
<protein>
    <submittedName>
        <fullName evidence="1">Uncharacterized protein</fullName>
    </submittedName>
</protein>
<dbReference type="AlphaFoldDB" id="A0A9W8RLN2"/>
<dbReference type="Proteomes" id="UP001152049">
    <property type="component" value="Unassembled WGS sequence"/>
</dbReference>
<dbReference type="OrthoDB" id="5419927at2759"/>
<evidence type="ECO:0000313" key="2">
    <source>
        <dbReference type="Proteomes" id="UP001152049"/>
    </source>
</evidence>